<feature type="domain" description="Rubrerythrin diiron-binding" evidence="6">
    <location>
        <begin position="13"/>
        <end position="140"/>
    </location>
</feature>
<sequence>MADSEKKKLLAALDANWQAEMEGHYTYSALARGEVEPQRRNALRGLAAAEKHHADLWAGRIEALGGDAPRYTGSQSGLADSLATRVGGPDLAMRRLEIDEGRDIAKYGRQLKSLGDEPSIAILKEVIADEREHYQTLSNLIRSRRPLPTVPAEQAQEALDSLLNARKEGHPEAAGWVGDAIYGVNDGLGSIFGIVSGVSGATLGNSHFVLIAGLAGMVASALSMGSGAYLAAKSQREIYEAEFAREREAVEDNEAEAREVLSLSYQIRGLPEEDAERFVHHLSKNKEHLISALARERLNTSEEALSKPLVSALSGAFSTALGAFIPIIPFFFMAGIRAVIVAAVVSLIAHFVVGASKSLVTIRPWWSSGLEMTVVGAIEGIVTYVIGMGLGRIGGG</sequence>
<name>A0A7Y9NQ35_9BACT</name>
<organism evidence="7 8">
    <name type="scientific">Tunturiibacter lichenicola</name>
    <dbReference type="NCBI Taxonomy" id="2051959"/>
    <lineage>
        <taxon>Bacteria</taxon>
        <taxon>Pseudomonadati</taxon>
        <taxon>Acidobacteriota</taxon>
        <taxon>Terriglobia</taxon>
        <taxon>Terriglobales</taxon>
        <taxon>Acidobacteriaceae</taxon>
        <taxon>Tunturiibacter</taxon>
    </lineage>
</organism>
<evidence type="ECO:0000256" key="5">
    <source>
        <dbReference type="SAM" id="Phobius"/>
    </source>
</evidence>
<dbReference type="Pfam" id="PF01988">
    <property type="entry name" value="VIT1"/>
    <property type="match status" value="1"/>
</dbReference>
<keyword evidence="3 5" id="KW-1133">Transmembrane helix</keyword>
<evidence type="ECO:0000313" key="7">
    <source>
        <dbReference type="EMBL" id="NYF53479.1"/>
    </source>
</evidence>
<comment type="subcellular location">
    <subcellularLocation>
        <location evidence="1">Endomembrane system</location>
        <topology evidence="1">Multi-pass membrane protein</topology>
    </subcellularLocation>
</comment>
<protein>
    <submittedName>
        <fullName evidence="7">Putative membrane protein (TIGR00267 family)</fullName>
    </submittedName>
</protein>
<evidence type="ECO:0000256" key="3">
    <source>
        <dbReference type="ARBA" id="ARBA00022989"/>
    </source>
</evidence>
<dbReference type="Gene3D" id="1.20.1260.10">
    <property type="match status" value="1"/>
</dbReference>
<dbReference type="InterPro" id="IPR003251">
    <property type="entry name" value="Rr_diiron-bd_dom"/>
</dbReference>
<evidence type="ECO:0000313" key="8">
    <source>
        <dbReference type="Proteomes" id="UP000534186"/>
    </source>
</evidence>
<dbReference type="GO" id="GO:0046872">
    <property type="term" value="F:metal ion binding"/>
    <property type="evidence" value="ECO:0007669"/>
    <property type="project" value="InterPro"/>
</dbReference>
<dbReference type="PANTHER" id="PTHR31851">
    <property type="entry name" value="FE(2+)/MN(2+) TRANSPORTER PCL1"/>
    <property type="match status" value="1"/>
</dbReference>
<keyword evidence="2 5" id="KW-0812">Transmembrane</keyword>
<comment type="caution">
    <text evidence="7">The sequence shown here is derived from an EMBL/GenBank/DDBJ whole genome shotgun (WGS) entry which is preliminary data.</text>
</comment>
<dbReference type="InterPro" id="IPR009078">
    <property type="entry name" value="Ferritin-like_SF"/>
</dbReference>
<evidence type="ECO:0000256" key="1">
    <source>
        <dbReference type="ARBA" id="ARBA00004127"/>
    </source>
</evidence>
<proteinExistence type="predicted"/>
<feature type="transmembrane region" description="Helical" evidence="5">
    <location>
        <begin position="372"/>
        <end position="393"/>
    </location>
</feature>
<keyword evidence="4 5" id="KW-0472">Membrane</keyword>
<dbReference type="AlphaFoldDB" id="A0A7Y9NQ35"/>
<dbReference type="SUPFAM" id="SSF47240">
    <property type="entry name" value="Ferritin-like"/>
    <property type="match status" value="1"/>
</dbReference>
<dbReference type="GO" id="GO:0030026">
    <property type="term" value="P:intracellular manganese ion homeostasis"/>
    <property type="evidence" value="ECO:0007669"/>
    <property type="project" value="InterPro"/>
</dbReference>
<dbReference type="GO" id="GO:0016491">
    <property type="term" value="F:oxidoreductase activity"/>
    <property type="evidence" value="ECO:0007669"/>
    <property type="project" value="InterPro"/>
</dbReference>
<dbReference type="EMBL" id="JACCCV010000002">
    <property type="protein sequence ID" value="NYF53479.1"/>
    <property type="molecule type" value="Genomic_DNA"/>
</dbReference>
<accession>A0A7Y9NQ35</accession>
<dbReference type="GO" id="GO:0005384">
    <property type="term" value="F:manganese ion transmembrane transporter activity"/>
    <property type="evidence" value="ECO:0007669"/>
    <property type="project" value="InterPro"/>
</dbReference>
<evidence type="ECO:0000259" key="6">
    <source>
        <dbReference type="Pfam" id="PF02915"/>
    </source>
</evidence>
<feature type="transmembrane region" description="Helical" evidence="5">
    <location>
        <begin position="338"/>
        <end position="360"/>
    </location>
</feature>
<dbReference type="GO" id="GO:0012505">
    <property type="term" value="C:endomembrane system"/>
    <property type="evidence" value="ECO:0007669"/>
    <property type="project" value="UniProtKB-SubCell"/>
</dbReference>
<reference evidence="7 8" key="1">
    <citation type="submission" date="2020-07" db="EMBL/GenBank/DDBJ databases">
        <title>Genomic Encyclopedia of Type Strains, Phase IV (KMG-V): Genome sequencing to study the core and pangenomes of soil and plant-associated prokaryotes.</title>
        <authorList>
            <person name="Whitman W."/>
        </authorList>
    </citation>
    <scope>NUCLEOTIDE SEQUENCE [LARGE SCALE GENOMIC DNA]</scope>
    <source>
        <strain evidence="7 8">M8UP30</strain>
    </source>
</reference>
<evidence type="ECO:0000256" key="4">
    <source>
        <dbReference type="ARBA" id="ARBA00023136"/>
    </source>
</evidence>
<dbReference type="Proteomes" id="UP000534186">
    <property type="component" value="Unassembled WGS sequence"/>
</dbReference>
<feature type="transmembrane region" description="Helical" evidence="5">
    <location>
        <begin position="309"/>
        <end position="332"/>
    </location>
</feature>
<gene>
    <name evidence="7" type="ORF">HDF12_003878</name>
</gene>
<dbReference type="InterPro" id="IPR008217">
    <property type="entry name" value="Ccc1_fam"/>
</dbReference>
<evidence type="ECO:0000256" key="2">
    <source>
        <dbReference type="ARBA" id="ARBA00022692"/>
    </source>
</evidence>
<feature type="transmembrane region" description="Helical" evidence="5">
    <location>
        <begin position="208"/>
        <end position="232"/>
    </location>
</feature>
<dbReference type="Pfam" id="PF02915">
    <property type="entry name" value="Rubrerythrin"/>
    <property type="match status" value="1"/>
</dbReference>
<dbReference type="InterPro" id="IPR012347">
    <property type="entry name" value="Ferritin-like"/>
</dbReference>